<dbReference type="PANTHER" id="PTHR37539:SF1">
    <property type="entry name" value="ER-BOUND OXYGENASE MPAB_MPAB'_RUBBER OXYGENASE CATALYTIC DOMAIN-CONTAINING PROTEIN"/>
    <property type="match status" value="1"/>
</dbReference>
<dbReference type="EMBL" id="QVQW01000088">
    <property type="protein sequence ID" value="RKU40890.1"/>
    <property type="molecule type" value="Genomic_DNA"/>
</dbReference>
<sequence>MWWNKEADWRDAWDYKFRWTQHHLTKEQFDPLAYSYDELATKCLDILDELAPPQRPGGVNETQSTFSAESSSSNSPTPTCCGAGTSSSSPHSRDYYSLLRTYHHLDPTLTRLWTQLHALPSWVSYDQLSRGQEVFYRYAGPAIAGLTFQALLGGMGGYRVVETLSRTGGFSVRVARRRLLETFQHILDVTHDIDSLKPEGEGFTSTIRVRFLHANVRRRILALANKAEGKGKSYYDVEKLGVPINDLDSMGTIAAFSATLIWVSLPRQGIWLSEQEKEDYIALWRYLGYLLGAPTEPYFSTPARAKATMESLMLTEIQPSETSQILANNIIAALADSPPVYTSREFLCAESWWLNGPKLSTALAVARPSWWYRVLVGLQCAMFMAIIYVTRAVPRWDKTRILGAKRKIRTLTVNLSGGKAMHGLQYTPQLGRMTKGEDIRGDDKSDSRRIVQRERPYRRMVVVGGALLSAAAWLSIRYCYPSTSLM</sequence>
<feature type="domain" description="ER-bound oxygenase mpaB/mpaB'/Rubber oxygenase catalytic" evidence="3">
    <location>
        <begin position="150"/>
        <end position="375"/>
    </location>
</feature>
<evidence type="ECO:0000313" key="4">
    <source>
        <dbReference type="EMBL" id="RKU40890.1"/>
    </source>
</evidence>
<keyword evidence="5" id="KW-1185">Reference proteome</keyword>
<protein>
    <recommendedName>
        <fullName evidence="3">ER-bound oxygenase mpaB/mpaB'/Rubber oxygenase catalytic domain-containing protein</fullName>
    </recommendedName>
</protein>
<dbReference type="Proteomes" id="UP000275385">
    <property type="component" value="Unassembled WGS sequence"/>
</dbReference>
<keyword evidence="2" id="KW-0472">Membrane</keyword>
<organism evidence="4 5">
    <name type="scientific">Coniochaeta pulveracea</name>
    <dbReference type="NCBI Taxonomy" id="177199"/>
    <lineage>
        <taxon>Eukaryota</taxon>
        <taxon>Fungi</taxon>
        <taxon>Dikarya</taxon>
        <taxon>Ascomycota</taxon>
        <taxon>Pezizomycotina</taxon>
        <taxon>Sordariomycetes</taxon>
        <taxon>Sordariomycetidae</taxon>
        <taxon>Coniochaetales</taxon>
        <taxon>Coniochaetaceae</taxon>
        <taxon>Coniochaeta</taxon>
    </lineage>
</organism>
<feature type="transmembrane region" description="Helical" evidence="2">
    <location>
        <begin position="457"/>
        <end position="476"/>
    </location>
</feature>
<dbReference type="Pfam" id="PF09995">
    <property type="entry name" value="MPAB_Lcp_cat"/>
    <property type="match status" value="1"/>
</dbReference>
<accession>A0A420XZF4</accession>
<gene>
    <name evidence="4" type="ORF">DL546_002600</name>
</gene>
<dbReference type="GO" id="GO:0016491">
    <property type="term" value="F:oxidoreductase activity"/>
    <property type="evidence" value="ECO:0007669"/>
    <property type="project" value="InterPro"/>
</dbReference>
<dbReference type="InterPro" id="IPR018713">
    <property type="entry name" value="MPAB/Lcp_cat_dom"/>
</dbReference>
<evidence type="ECO:0000256" key="2">
    <source>
        <dbReference type="SAM" id="Phobius"/>
    </source>
</evidence>
<name>A0A420XZF4_9PEZI</name>
<comment type="caution">
    <text evidence="4">The sequence shown here is derived from an EMBL/GenBank/DDBJ whole genome shotgun (WGS) entry which is preliminary data.</text>
</comment>
<feature type="region of interest" description="Disordered" evidence="1">
    <location>
        <begin position="52"/>
        <end position="90"/>
    </location>
</feature>
<feature type="transmembrane region" description="Helical" evidence="2">
    <location>
        <begin position="370"/>
        <end position="390"/>
    </location>
</feature>
<keyword evidence="2" id="KW-0812">Transmembrane</keyword>
<feature type="compositionally biased region" description="Low complexity" evidence="1">
    <location>
        <begin position="62"/>
        <end position="79"/>
    </location>
</feature>
<dbReference type="PANTHER" id="PTHR37539">
    <property type="entry name" value="SECRETED PROTEIN-RELATED"/>
    <property type="match status" value="1"/>
</dbReference>
<dbReference type="AlphaFoldDB" id="A0A420XZF4"/>
<proteinExistence type="predicted"/>
<reference evidence="4 5" key="1">
    <citation type="submission" date="2018-08" db="EMBL/GenBank/DDBJ databases">
        <title>Draft genome of the lignicolous fungus Coniochaeta pulveracea.</title>
        <authorList>
            <person name="Borstlap C.J."/>
            <person name="De Witt R.N."/>
            <person name="Botha A."/>
            <person name="Volschenk H."/>
        </authorList>
    </citation>
    <scope>NUCLEOTIDE SEQUENCE [LARGE SCALE GENOMIC DNA]</scope>
    <source>
        <strain evidence="4 5">CAB683</strain>
    </source>
</reference>
<evidence type="ECO:0000259" key="3">
    <source>
        <dbReference type="Pfam" id="PF09995"/>
    </source>
</evidence>
<evidence type="ECO:0000256" key="1">
    <source>
        <dbReference type="SAM" id="MobiDB-lite"/>
    </source>
</evidence>
<dbReference type="InterPro" id="IPR037473">
    <property type="entry name" value="Lcp-like"/>
</dbReference>
<dbReference type="STRING" id="177199.A0A420XZF4"/>
<evidence type="ECO:0000313" key="5">
    <source>
        <dbReference type="Proteomes" id="UP000275385"/>
    </source>
</evidence>
<keyword evidence="2" id="KW-1133">Transmembrane helix</keyword>
<dbReference type="OrthoDB" id="6361347at2759"/>